<proteinExistence type="predicted"/>
<sequence length="121" mass="13396">MFTISLAYLISAVSRSAHDINSFSIIWDSVGRSLSACPTRPSPETTPNLGLLRTISGSSSDNERLSPALRESTPTVTFTLSSWCLYASNVFFNTNISCSAMYMFVRCRNIFSCDDWSNCVK</sequence>
<organism evidence="1">
    <name type="scientific">Malaco herpesvirus 4</name>
    <dbReference type="NCBI Taxonomy" id="3031800"/>
    <lineage>
        <taxon>Viruses</taxon>
        <taxon>Duplodnaviria</taxon>
        <taxon>Heunggongvirae</taxon>
        <taxon>Peploviricota</taxon>
        <taxon>Herviviricetes</taxon>
        <taxon>Herpesvirales</taxon>
        <taxon>Malacoherpesviridae</taxon>
    </lineage>
</organism>
<reference evidence="1" key="1">
    <citation type="journal article" date="2023" name="Front. Mar. Sci.">
        <title>Tracing the invertebrate herpesviruses in the global sequence datasets.</title>
        <authorList>
            <person name="Rosani U."/>
            <person name="Gaia M."/>
            <person name="Delmont T.O."/>
            <person name="Krupovic M."/>
        </authorList>
    </citation>
    <scope>NUCLEOTIDE SEQUENCE</scope>
    <source>
        <strain evidence="1">MalacoHV4/Med/2018 155</strain>
    </source>
</reference>
<dbReference type="EMBL" id="BK063069">
    <property type="protein sequence ID" value="DBA11637.1"/>
    <property type="molecule type" value="Genomic_DNA"/>
</dbReference>
<evidence type="ECO:0000313" key="1">
    <source>
        <dbReference type="EMBL" id="DBA11637.1"/>
    </source>
</evidence>
<reference evidence="1" key="2">
    <citation type="submission" date="2023-01" db="EMBL/GenBank/DDBJ databases">
        <authorList>
            <person name="Rosani U."/>
            <person name="Delmont T.O."/>
            <person name="Gaia M."/>
            <person name="Krupovic M."/>
        </authorList>
    </citation>
    <scope>NUCLEOTIDE SEQUENCE</scope>
    <source>
        <strain evidence="1">MalacoHV4/Med/2018 155</strain>
    </source>
</reference>
<protein>
    <submittedName>
        <fullName evidence="1">ORF23</fullName>
    </submittedName>
</protein>
<accession>A0AA48P7V0</accession>
<name>A0AA48P7V0_9VIRU</name>